<dbReference type="Pfam" id="PF00440">
    <property type="entry name" value="TetR_N"/>
    <property type="match status" value="1"/>
</dbReference>
<gene>
    <name evidence="6" type="ORF">J4E96_17100</name>
</gene>
<keyword evidence="7" id="KW-1185">Reference proteome</keyword>
<evidence type="ECO:0000256" key="1">
    <source>
        <dbReference type="ARBA" id="ARBA00023015"/>
    </source>
</evidence>
<dbReference type="InterPro" id="IPR009057">
    <property type="entry name" value="Homeodomain-like_sf"/>
</dbReference>
<dbReference type="Proteomes" id="UP000663937">
    <property type="component" value="Chromosome"/>
</dbReference>
<feature type="DNA-binding region" description="H-T-H motif" evidence="4">
    <location>
        <begin position="39"/>
        <end position="58"/>
    </location>
</feature>
<dbReference type="GO" id="GO:0000976">
    <property type="term" value="F:transcription cis-regulatory region binding"/>
    <property type="evidence" value="ECO:0007669"/>
    <property type="project" value="TreeGrafter"/>
</dbReference>
<protein>
    <submittedName>
        <fullName evidence="6">TetR/AcrR family transcriptional regulator</fullName>
    </submittedName>
</protein>
<evidence type="ECO:0000313" key="6">
    <source>
        <dbReference type="EMBL" id="QTE29005.1"/>
    </source>
</evidence>
<evidence type="ECO:0000259" key="5">
    <source>
        <dbReference type="PROSITE" id="PS50977"/>
    </source>
</evidence>
<evidence type="ECO:0000256" key="2">
    <source>
        <dbReference type="ARBA" id="ARBA00023125"/>
    </source>
</evidence>
<name>A0A8A4ZC84_9MICO</name>
<keyword evidence="3" id="KW-0804">Transcription</keyword>
<organism evidence="6 7">
    <name type="scientific">Pengzhenrongella sicca</name>
    <dbReference type="NCBI Taxonomy" id="2819238"/>
    <lineage>
        <taxon>Bacteria</taxon>
        <taxon>Bacillati</taxon>
        <taxon>Actinomycetota</taxon>
        <taxon>Actinomycetes</taxon>
        <taxon>Micrococcales</taxon>
        <taxon>Pengzhenrongella</taxon>
    </lineage>
</organism>
<dbReference type="PANTHER" id="PTHR30055">
    <property type="entry name" value="HTH-TYPE TRANSCRIPTIONAL REGULATOR RUTR"/>
    <property type="match status" value="1"/>
</dbReference>
<dbReference type="InterPro" id="IPR001647">
    <property type="entry name" value="HTH_TetR"/>
</dbReference>
<evidence type="ECO:0000256" key="3">
    <source>
        <dbReference type="ARBA" id="ARBA00023163"/>
    </source>
</evidence>
<evidence type="ECO:0000256" key="4">
    <source>
        <dbReference type="PROSITE-ProRule" id="PRU00335"/>
    </source>
</evidence>
<dbReference type="KEGG" id="psic:J4E96_17100"/>
<evidence type="ECO:0000313" key="7">
    <source>
        <dbReference type="Proteomes" id="UP000663937"/>
    </source>
</evidence>
<dbReference type="EMBL" id="CP071868">
    <property type="protein sequence ID" value="QTE29005.1"/>
    <property type="molecule type" value="Genomic_DNA"/>
</dbReference>
<proteinExistence type="predicted"/>
<reference evidence="6" key="1">
    <citation type="submission" date="2021-03" db="EMBL/GenBank/DDBJ databases">
        <title>Pengzhenrongella sicca gen. nov., sp. nov., a new member of suborder Micrococcineae isolated from High-Arctic tundra soil.</title>
        <authorList>
            <person name="Peng F."/>
        </authorList>
    </citation>
    <scope>NUCLEOTIDE SEQUENCE</scope>
    <source>
        <strain evidence="6">LRZ-2</strain>
    </source>
</reference>
<dbReference type="SUPFAM" id="SSF46689">
    <property type="entry name" value="Homeodomain-like"/>
    <property type="match status" value="1"/>
</dbReference>
<keyword evidence="2 4" id="KW-0238">DNA-binding</keyword>
<dbReference type="PANTHER" id="PTHR30055:SF234">
    <property type="entry name" value="HTH-TYPE TRANSCRIPTIONAL REGULATOR BETI"/>
    <property type="match status" value="1"/>
</dbReference>
<accession>A0A8A4ZC84</accession>
<dbReference type="Gene3D" id="1.10.357.10">
    <property type="entry name" value="Tetracycline Repressor, domain 2"/>
    <property type="match status" value="1"/>
</dbReference>
<dbReference type="AlphaFoldDB" id="A0A8A4ZC84"/>
<dbReference type="PROSITE" id="PS50977">
    <property type="entry name" value="HTH_TETR_2"/>
    <property type="match status" value="1"/>
</dbReference>
<sequence length="191" mass="20242">MSDCTVTLMSSLSTAELRIPVVTASAVREFSRGGYRGTTIADVAHAAGISPAYVFKLFPSKESLFVAALEDCFRQIVETLTVGAERAGDTSPDGILDAMGGAYAELIRDRSLLMLQVHAQSVADIPEIGQALRAGMAAIVQLAKARSRASDGAVQHFVAYGQLCHLIVTAGIDDVPEEWASILSAGIRHPR</sequence>
<keyword evidence="1" id="KW-0805">Transcription regulation</keyword>
<dbReference type="InterPro" id="IPR050109">
    <property type="entry name" value="HTH-type_TetR-like_transc_reg"/>
</dbReference>
<dbReference type="GO" id="GO:0003700">
    <property type="term" value="F:DNA-binding transcription factor activity"/>
    <property type="evidence" value="ECO:0007669"/>
    <property type="project" value="TreeGrafter"/>
</dbReference>
<feature type="domain" description="HTH tetR-type" evidence="5">
    <location>
        <begin position="16"/>
        <end position="76"/>
    </location>
</feature>